<dbReference type="InterPro" id="IPR000182">
    <property type="entry name" value="GNAT_dom"/>
</dbReference>
<dbReference type="Gene3D" id="3.40.630.30">
    <property type="match status" value="1"/>
</dbReference>
<keyword evidence="2" id="KW-0808">Transferase</keyword>
<evidence type="ECO:0000313" key="2">
    <source>
        <dbReference type="EMBL" id="TCC12130.1"/>
    </source>
</evidence>
<dbReference type="Pfam" id="PF00583">
    <property type="entry name" value="Acetyltransf_1"/>
    <property type="match status" value="1"/>
</dbReference>
<reference evidence="2 3" key="1">
    <citation type="submission" date="2019-02" db="EMBL/GenBank/DDBJ databases">
        <title>Kribbella capetownensis sp. nov. and Kribbella speibonae sp. nov., isolated from soil.</title>
        <authorList>
            <person name="Curtis S.M."/>
            <person name="Norton I."/>
            <person name="Everest G.J."/>
            <person name="Meyers P.R."/>
        </authorList>
    </citation>
    <scope>NUCLEOTIDE SEQUENCE [LARGE SCALE GENOMIC DNA]</scope>
    <source>
        <strain evidence="2 3">KCTC 29219</strain>
    </source>
</reference>
<comment type="caution">
    <text evidence="2">The sequence shown here is derived from an EMBL/GenBank/DDBJ whole genome shotgun (WGS) entry which is preliminary data.</text>
</comment>
<evidence type="ECO:0000313" key="3">
    <source>
        <dbReference type="Proteomes" id="UP000292346"/>
    </source>
</evidence>
<proteinExistence type="predicted"/>
<dbReference type="GO" id="GO:0016747">
    <property type="term" value="F:acyltransferase activity, transferring groups other than amino-acyl groups"/>
    <property type="evidence" value="ECO:0007669"/>
    <property type="project" value="InterPro"/>
</dbReference>
<dbReference type="SUPFAM" id="SSF55729">
    <property type="entry name" value="Acyl-CoA N-acyltransferases (Nat)"/>
    <property type="match status" value="1"/>
</dbReference>
<keyword evidence="3" id="KW-1185">Reference proteome</keyword>
<evidence type="ECO:0000259" key="1">
    <source>
        <dbReference type="PROSITE" id="PS51186"/>
    </source>
</evidence>
<dbReference type="OrthoDB" id="3814600at2"/>
<dbReference type="AlphaFoldDB" id="A0A4R0HQ60"/>
<dbReference type="RefSeq" id="WP_131337402.1">
    <property type="nucleotide sequence ID" value="NZ_SJJZ01000001.1"/>
</dbReference>
<accession>A0A4R0HQ60</accession>
<name>A0A4R0HQ60_9ACTN</name>
<dbReference type="InterPro" id="IPR016181">
    <property type="entry name" value="Acyl_CoA_acyltransferase"/>
</dbReference>
<dbReference type="EMBL" id="SJJZ01000001">
    <property type="protein sequence ID" value="TCC12130.1"/>
    <property type="molecule type" value="Genomic_DNA"/>
</dbReference>
<sequence>MEIGTRIAAAQLTGAARSKRQVVAGPLAGLLHDKDDWYLSGLLAAEPGQPFSPDDLPWALDTIRQAFAAEGRWLSAELVEEANPGLAEALAANGMTLVSRLPLLVVEPDELVIPELPSGVTVRVVASDEDQEVANAVSAEAYEMDTAGFGFKPDPADGGAVLVYADDVPVATAAWTAVADEVSEVAGVGTVHSHRRRGFGGIATAYATLKAFELGGVTLAWLTPGDDGADRVYRRLGYGPRATAVHLGDPGGHLADLR</sequence>
<dbReference type="PROSITE" id="PS51186">
    <property type="entry name" value="GNAT"/>
    <property type="match status" value="1"/>
</dbReference>
<gene>
    <name evidence="2" type="ORF">E0H45_13170</name>
</gene>
<feature type="domain" description="N-acetyltransferase" evidence="1">
    <location>
        <begin position="120"/>
        <end position="258"/>
    </location>
</feature>
<protein>
    <submittedName>
        <fullName evidence="2">GNAT family N-acetyltransferase</fullName>
    </submittedName>
</protein>
<dbReference type="Proteomes" id="UP000292346">
    <property type="component" value="Unassembled WGS sequence"/>
</dbReference>
<organism evidence="2 3">
    <name type="scientific">Kribbella soli</name>
    <dbReference type="NCBI Taxonomy" id="1124743"/>
    <lineage>
        <taxon>Bacteria</taxon>
        <taxon>Bacillati</taxon>
        <taxon>Actinomycetota</taxon>
        <taxon>Actinomycetes</taxon>
        <taxon>Propionibacteriales</taxon>
        <taxon>Kribbellaceae</taxon>
        <taxon>Kribbella</taxon>
    </lineage>
</organism>